<proteinExistence type="predicted"/>
<gene>
    <name evidence="1" type="ORF">DCAF_LOCUS21878</name>
</gene>
<evidence type="ECO:0000313" key="2">
    <source>
        <dbReference type="Proteomes" id="UP001314170"/>
    </source>
</evidence>
<accession>A0AAV1SFG3</accession>
<reference evidence="1 2" key="1">
    <citation type="submission" date="2024-01" db="EMBL/GenBank/DDBJ databases">
        <authorList>
            <person name="Waweru B."/>
        </authorList>
    </citation>
    <scope>NUCLEOTIDE SEQUENCE [LARGE SCALE GENOMIC DNA]</scope>
</reference>
<dbReference type="EMBL" id="CAWUPB010001173">
    <property type="protein sequence ID" value="CAK7349167.1"/>
    <property type="molecule type" value="Genomic_DNA"/>
</dbReference>
<dbReference type="AlphaFoldDB" id="A0AAV1SFG3"/>
<dbReference type="Proteomes" id="UP001314170">
    <property type="component" value="Unassembled WGS sequence"/>
</dbReference>
<name>A0AAV1SFG3_9ROSI</name>
<keyword evidence="2" id="KW-1185">Reference proteome</keyword>
<sequence>MVKRDRSAELIKSIKGYQSKLKSQLNRLWSCTARRADCQSQRMLTLVSVLVEFAEVVFVWELELEEACPSRPTLQSRLGQAGLTRMAISTYPANLTQPKKLLLHMEPSLSSPFRR</sequence>
<organism evidence="1 2">
    <name type="scientific">Dovyalis caffra</name>
    <dbReference type="NCBI Taxonomy" id="77055"/>
    <lineage>
        <taxon>Eukaryota</taxon>
        <taxon>Viridiplantae</taxon>
        <taxon>Streptophyta</taxon>
        <taxon>Embryophyta</taxon>
        <taxon>Tracheophyta</taxon>
        <taxon>Spermatophyta</taxon>
        <taxon>Magnoliopsida</taxon>
        <taxon>eudicotyledons</taxon>
        <taxon>Gunneridae</taxon>
        <taxon>Pentapetalae</taxon>
        <taxon>rosids</taxon>
        <taxon>fabids</taxon>
        <taxon>Malpighiales</taxon>
        <taxon>Salicaceae</taxon>
        <taxon>Flacourtieae</taxon>
        <taxon>Dovyalis</taxon>
    </lineage>
</organism>
<comment type="caution">
    <text evidence="1">The sequence shown here is derived from an EMBL/GenBank/DDBJ whole genome shotgun (WGS) entry which is preliminary data.</text>
</comment>
<protein>
    <submittedName>
        <fullName evidence="1">Uncharacterized protein</fullName>
    </submittedName>
</protein>
<evidence type="ECO:0000313" key="1">
    <source>
        <dbReference type="EMBL" id="CAK7349167.1"/>
    </source>
</evidence>